<dbReference type="SUPFAM" id="SSF56112">
    <property type="entry name" value="Protein kinase-like (PK-like)"/>
    <property type="match status" value="1"/>
</dbReference>
<dbReference type="GO" id="GO:0035556">
    <property type="term" value="P:intracellular signal transduction"/>
    <property type="evidence" value="ECO:0007669"/>
    <property type="project" value="TreeGrafter"/>
</dbReference>
<comment type="caution">
    <text evidence="4">The sequence shown here is derived from an EMBL/GenBank/DDBJ whole genome shotgun (WGS) entry which is preliminary data.</text>
</comment>
<sequence>GELFDHILAHRYLKERDACRLFAQLMSGVHYLHSKHIVHRDLKLENLLLDRNRNIIITDFGFANQFDSSSRDLMSTSCGSPCYAAPELVISDGLYVGSGVDIWSCGVILYAMLAGYLPFDDDPSNPDGDNINQLYNYILATPLVFPDYVSPDARDLLKMMLVPDPTKRCNMKRIMAHRWLRPYAPMFQLTIEELEVS</sequence>
<keyword evidence="4" id="KW-0808">Transferase</keyword>
<keyword evidence="2" id="KW-0067">ATP-binding</keyword>
<name>A0A9P6KAP4_9FUNG</name>
<dbReference type="PROSITE" id="PS50011">
    <property type="entry name" value="PROTEIN_KINASE_DOM"/>
    <property type="match status" value="1"/>
</dbReference>
<feature type="domain" description="Protein kinase" evidence="3">
    <location>
        <begin position="1"/>
        <end position="180"/>
    </location>
</feature>
<keyword evidence="4" id="KW-0418">Kinase</keyword>
<dbReference type="PANTHER" id="PTHR24346:SF110">
    <property type="entry name" value="NON-SPECIFIC SERINE_THREONINE PROTEIN KINASE"/>
    <property type="match status" value="1"/>
</dbReference>
<reference evidence="4" key="1">
    <citation type="journal article" date="2020" name="Fungal Divers.">
        <title>Resolving the Mortierellaceae phylogeny through synthesis of multi-gene phylogenetics and phylogenomics.</title>
        <authorList>
            <person name="Vandepol N."/>
            <person name="Liber J."/>
            <person name="Desiro A."/>
            <person name="Na H."/>
            <person name="Kennedy M."/>
            <person name="Barry K."/>
            <person name="Grigoriev I.V."/>
            <person name="Miller A.N."/>
            <person name="O'Donnell K."/>
            <person name="Stajich J.E."/>
            <person name="Bonito G."/>
        </authorList>
    </citation>
    <scope>NUCLEOTIDE SEQUENCE</scope>
    <source>
        <strain evidence="4">KOD1015</strain>
    </source>
</reference>
<keyword evidence="5" id="KW-1185">Reference proteome</keyword>
<keyword evidence="1" id="KW-0547">Nucleotide-binding</keyword>
<evidence type="ECO:0000256" key="1">
    <source>
        <dbReference type="ARBA" id="ARBA00022741"/>
    </source>
</evidence>
<accession>A0A9P6KAP4</accession>
<dbReference type="EMBL" id="JAABOA010004454">
    <property type="protein sequence ID" value="KAF9577722.1"/>
    <property type="molecule type" value="Genomic_DNA"/>
</dbReference>
<dbReference type="Gene3D" id="1.10.510.10">
    <property type="entry name" value="Transferase(Phosphotransferase) domain 1"/>
    <property type="match status" value="1"/>
</dbReference>
<dbReference type="PROSITE" id="PS00108">
    <property type="entry name" value="PROTEIN_KINASE_ST"/>
    <property type="match status" value="1"/>
</dbReference>
<dbReference type="SMART" id="SM00220">
    <property type="entry name" value="S_TKc"/>
    <property type="match status" value="1"/>
</dbReference>
<evidence type="ECO:0000313" key="4">
    <source>
        <dbReference type="EMBL" id="KAF9577722.1"/>
    </source>
</evidence>
<dbReference type="InterPro" id="IPR011009">
    <property type="entry name" value="Kinase-like_dom_sf"/>
</dbReference>
<protein>
    <submittedName>
        <fullName evidence="4">Protein kinase frk1</fullName>
    </submittedName>
</protein>
<dbReference type="Proteomes" id="UP000780801">
    <property type="component" value="Unassembled WGS sequence"/>
</dbReference>
<dbReference type="PANTHER" id="PTHR24346">
    <property type="entry name" value="MAP/MICROTUBULE AFFINITY-REGULATING KINASE"/>
    <property type="match status" value="1"/>
</dbReference>
<dbReference type="InterPro" id="IPR000719">
    <property type="entry name" value="Prot_kinase_dom"/>
</dbReference>
<proteinExistence type="predicted"/>
<gene>
    <name evidence="4" type="primary">FRK1_1</name>
    <name evidence="4" type="ORF">BGW38_006881</name>
</gene>
<feature type="non-terminal residue" evidence="4">
    <location>
        <position position="1"/>
    </location>
</feature>
<evidence type="ECO:0000259" key="3">
    <source>
        <dbReference type="PROSITE" id="PS50011"/>
    </source>
</evidence>
<dbReference type="GO" id="GO:0005524">
    <property type="term" value="F:ATP binding"/>
    <property type="evidence" value="ECO:0007669"/>
    <property type="project" value="UniProtKB-KW"/>
</dbReference>
<evidence type="ECO:0000313" key="5">
    <source>
        <dbReference type="Proteomes" id="UP000780801"/>
    </source>
</evidence>
<dbReference type="GO" id="GO:0005737">
    <property type="term" value="C:cytoplasm"/>
    <property type="evidence" value="ECO:0007669"/>
    <property type="project" value="TreeGrafter"/>
</dbReference>
<dbReference type="GO" id="GO:0004674">
    <property type="term" value="F:protein serine/threonine kinase activity"/>
    <property type="evidence" value="ECO:0007669"/>
    <property type="project" value="TreeGrafter"/>
</dbReference>
<dbReference type="OrthoDB" id="193931at2759"/>
<evidence type="ECO:0000256" key="2">
    <source>
        <dbReference type="ARBA" id="ARBA00022840"/>
    </source>
</evidence>
<dbReference type="FunFam" id="1.10.510.10:FF:000571">
    <property type="entry name" value="Maternal embryonic leucine zipper kinase"/>
    <property type="match status" value="1"/>
</dbReference>
<dbReference type="InterPro" id="IPR008271">
    <property type="entry name" value="Ser/Thr_kinase_AS"/>
</dbReference>
<organism evidence="4 5">
    <name type="scientific">Lunasporangiospora selenospora</name>
    <dbReference type="NCBI Taxonomy" id="979761"/>
    <lineage>
        <taxon>Eukaryota</taxon>
        <taxon>Fungi</taxon>
        <taxon>Fungi incertae sedis</taxon>
        <taxon>Mucoromycota</taxon>
        <taxon>Mortierellomycotina</taxon>
        <taxon>Mortierellomycetes</taxon>
        <taxon>Mortierellales</taxon>
        <taxon>Mortierellaceae</taxon>
        <taxon>Lunasporangiospora</taxon>
    </lineage>
</organism>
<dbReference type="Pfam" id="PF00069">
    <property type="entry name" value="Pkinase"/>
    <property type="match status" value="1"/>
</dbReference>
<dbReference type="AlphaFoldDB" id="A0A9P6KAP4"/>